<feature type="compositionally biased region" description="Polar residues" evidence="1">
    <location>
        <begin position="327"/>
        <end position="342"/>
    </location>
</feature>
<dbReference type="EMBL" id="DS027056">
    <property type="protein sequence ID" value="EAW09591.1"/>
    <property type="molecule type" value="Genomic_DNA"/>
</dbReference>
<feature type="compositionally biased region" description="Low complexity" evidence="1">
    <location>
        <begin position="52"/>
        <end position="66"/>
    </location>
</feature>
<dbReference type="KEGG" id="act:ACLA_038010"/>
<feature type="compositionally biased region" description="Polar residues" evidence="1">
    <location>
        <begin position="20"/>
        <end position="33"/>
    </location>
</feature>
<gene>
    <name evidence="3" type="ORF">ACLA_038010</name>
</gene>
<evidence type="ECO:0000313" key="4">
    <source>
        <dbReference type="Proteomes" id="UP000006701"/>
    </source>
</evidence>
<proteinExistence type="predicted"/>
<feature type="region of interest" description="Disordered" evidence="1">
    <location>
        <begin position="198"/>
        <end position="344"/>
    </location>
</feature>
<dbReference type="InterPro" id="IPR057511">
    <property type="entry name" value="WH_GDS1"/>
</dbReference>
<dbReference type="eggNOG" id="ENOG502S2UH">
    <property type="taxonomic scope" value="Eukaryota"/>
</dbReference>
<dbReference type="HOGENOM" id="CLU_036462_1_0_1"/>
<dbReference type="Proteomes" id="UP000006701">
    <property type="component" value="Unassembled WGS sequence"/>
</dbReference>
<evidence type="ECO:0000313" key="3">
    <source>
        <dbReference type="EMBL" id="EAW09591.1"/>
    </source>
</evidence>
<evidence type="ECO:0000259" key="2">
    <source>
        <dbReference type="Pfam" id="PF25318"/>
    </source>
</evidence>
<reference evidence="3 4" key="1">
    <citation type="journal article" date="2008" name="PLoS Genet.">
        <title>Genomic islands in the pathogenic filamentous fungus Aspergillus fumigatus.</title>
        <authorList>
            <person name="Fedorova N.D."/>
            <person name="Khaldi N."/>
            <person name="Joardar V.S."/>
            <person name="Maiti R."/>
            <person name="Amedeo P."/>
            <person name="Anderson M.J."/>
            <person name="Crabtree J."/>
            <person name="Silva J.C."/>
            <person name="Badger J.H."/>
            <person name="Albarraq A."/>
            <person name="Angiuoli S."/>
            <person name="Bussey H."/>
            <person name="Bowyer P."/>
            <person name="Cotty P.J."/>
            <person name="Dyer P.S."/>
            <person name="Egan A."/>
            <person name="Galens K."/>
            <person name="Fraser-Liggett C.M."/>
            <person name="Haas B.J."/>
            <person name="Inman J.M."/>
            <person name="Kent R."/>
            <person name="Lemieux S."/>
            <person name="Malavazi I."/>
            <person name="Orvis J."/>
            <person name="Roemer T."/>
            <person name="Ronning C.M."/>
            <person name="Sundaram J.P."/>
            <person name="Sutton G."/>
            <person name="Turner G."/>
            <person name="Venter J.C."/>
            <person name="White O.R."/>
            <person name="Whitty B.R."/>
            <person name="Youngman P."/>
            <person name="Wolfe K.H."/>
            <person name="Goldman G.H."/>
            <person name="Wortman J.R."/>
            <person name="Jiang B."/>
            <person name="Denning D.W."/>
            <person name="Nierman W.C."/>
        </authorList>
    </citation>
    <scope>NUCLEOTIDE SEQUENCE [LARGE SCALE GENOMIC DNA]</scope>
    <source>
        <strain evidence="4">ATCC 1007 / CBS 513.65 / DSM 816 / NCTC 3887 / NRRL 1</strain>
    </source>
</reference>
<feature type="compositionally biased region" description="Low complexity" evidence="1">
    <location>
        <begin position="312"/>
        <end position="323"/>
    </location>
</feature>
<sequence length="510" mass="55066">MPYNTRRKSLSLPSLGIHLPNTSRRSPSASKTPHATDDQLPPSKKVKRSHDSASSSPELSLSSSSSTEFKAQSIRPNGRRGTFEHTPPPSPIDGSVAPKIDTEGINDDIVVGVIEQLEKTGNRPHLVKELAAVLINLNDNVANSANPAALLSSRLGTYMKRPWTALAPCPIAKELIPIHPRKVYYYLTTLPRRPIPENSDDLLPGVEGKSLTPSASNADLDDEEMLARERSPSPEVDLSSPDFEETLDLGGPSNPSAGRPGHSFSDHHSHARLMHSNRAASPPLEGDEKEFTQTASAVRERASEQKAGAGGSSALSDALSELENGAMSISETSVENSPLSSINEERLPDHEVSDYFSYGNYQMQQQLQLQLELEQHDVDNAAAAALFGTSPSPSLASVASSLSSGTSVASDDGLDAEDRVSIIASAPQISLPEDPSVASVSPLKRSLDMLNSELPDIEMKLSDLAEHDDKLILPGRMQDMDVDMVFDSWREMQSPETVEVDELDEMFGEI</sequence>
<dbReference type="GeneID" id="4702882"/>
<dbReference type="OMA" id="MVFDSWR"/>
<dbReference type="VEuPathDB" id="FungiDB:ACLA_038010"/>
<feature type="domain" description="GDS1 winged helix" evidence="2">
    <location>
        <begin position="100"/>
        <end position="193"/>
    </location>
</feature>
<accession>A1CKB7</accession>
<protein>
    <recommendedName>
        <fullName evidence="2">GDS1 winged helix domain-containing protein</fullName>
    </recommendedName>
</protein>
<organism evidence="3 4">
    <name type="scientific">Aspergillus clavatus (strain ATCC 1007 / CBS 513.65 / DSM 816 / NCTC 3887 / NRRL 1 / QM 1276 / 107)</name>
    <dbReference type="NCBI Taxonomy" id="344612"/>
    <lineage>
        <taxon>Eukaryota</taxon>
        <taxon>Fungi</taxon>
        <taxon>Dikarya</taxon>
        <taxon>Ascomycota</taxon>
        <taxon>Pezizomycotina</taxon>
        <taxon>Eurotiomycetes</taxon>
        <taxon>Eurotiomycetidae</taxon>
        <taxon>Eurotiales</taxon>
        <taxon>Aspergillaceae</taxon>
        <taxon>Aspergillus</taxon>
        <taxon>Aspergillus subgen. Fumigati</taxon>
    </lineage>
</organism>
<feature type="region of interest" description="Disordered" evidence="1">
    <location>
        <begin position="1"/>
        <end position="99"/>
    </location>
</feature>
<dbReference type="RefSeq" id="XP_001271017.1">
    <property type="nucleotide sequence ID" value="XM_001271016.1"/>
</dbReference>
<evidence type="ECO:0000256" key="1">
    <source>
        <dbReference type="SAM" id="MobiDB-lite"/>
    </source>
</evidence>
<dbReference type="OrthoDB" id="4150221at2759"/>
<name>A1CKB7_ASPCL</name>
<dbReference type="AlphaFoldDB" id="A1CKB7"/>
<keyword evidence="4" id="KW-1185">Reference proteome</keyword>
<dbReference type="Pfam" id="PF25318">
    <property type="entry name" value="WHD_GDS1"/>
    <property type="match status" value="1"/>
</dbReference>